<keyword evidence="5" id="KW-0378">Hydrolase</keyword>
<reference evidence="3 9" key="1">
    <citation type="submission" date="2015-03" db="EMBL/GenBank/DDBJ databases">
        <authorList>
            <consortium name="Pathogen Informatics"/>
            <person name="Murphy D."/>
        </authorList>
    </citation>
    <scope>NUCLEOTIDE SEQUENCE [LARGE SCALE GENOMIC DNA]</scope>
    <source>
        <strain evidence="3 9">0268S</strain>
    </source>
</reference>
<evidence type="ECO:0000313" key="13">
    <source>
        <dbReference type="Proteomes" id="UP000671119"/>
    </source>
</evidence>
<reference evidence="7 12" key="7">
    <citation type="submission" date="2018-08" db="EMBL/GenBank/DDBJ databases">
        <authorList>
            <person name="Fokvardsen B D."/>
            <person name="Norman A."/>
        </authorList>
    </citation>
    <scope>NUCLEOTIDE SEQUENCE [LARGE SCALE GENOMIC DNA]</scope>
    <source>
        <strain evidence="7 12">DKC2</strain>
    </source>
</reference>
<evidence type="ECO:0000313" key="12">
    <source>
        <dbReference type="Proteomes" id="UP000300237"/>
    </source>
</evidence>
<dbReference type="Proteomes" id="UP000048948">
    <property type="component" value="Unassembled WGS sequence"/>
</dbReference>
<dbReference type="InterPro" id="IPR006357">
    <property type="entry name" value="HAD-SF_hydro_IIA"/>
</dbReference>
<dbReference type="FunFam" id="3.40.50.1000:FF:000266">
    <property type="entry name" value="PROBABLE PHOSPHATASE"/>
    <property type="match status" value="1"/>
</dbReference>
<dbReference type="CDD" id="cd07530">
    <property type="entry name" value="HAD_Pase_UmpH-like"/>
    <property type="match status" value="1"/>
</dbReference>
<reference evidence="4 13" key="8">
    <citation type="submission" date="2021-03" db="EMBL/GenBank/DDBJ databases">
        <title>Whole Genome Sequencing of Mycobacterium tuberculosis clinical isolates from Arunachal Pradesh, India.</title>
        <authorList>
            <person name="Singh S."/>
            <person name="Mudliar S.R."/>
            <person name="Kulsum U."/>
            <person name="Rufai S.B."/>
            <person name="Singh P.K."/>
            <person name="Umpo M."/>
            <person name="Nyori M."/>
        </authorList>
    </citation>
    <scope>NUCLEOTIDE SEQUENCE [LARGE SCALE GENOMIC DNA]</scope>
    <source>
        <strain evidence="4 13">OMICS/BPL/0142/20/SP</strain>
    </source>
</reference>
<dbReference type="Proteomes" id="UP000050139">
    <property type="component" value="Unassembled WGS sequence"/>
</dbReference>
<dbReference type="EMBL" id="COPH01000013">
    <property type="protein sequence ID" value="CLW15821.1"/>
    <property type="molecule type" value="Genomic_DNA"/>
</dbReference>
<reference evidence="5 10" key="5">
    <citation type="submission" date="2017-02" db="EMBL/GenBank/DDBJ databases">
        <title>Protein polymorphisms may explain contrasting epidemiological fitness of two variants of a multidrug-resistant Mycobacterium tuberculosis strain.</title>
        <authorList>
            <person name="Bigi M.M."/>
            <person name="Lopez B."/>
            <person name="Blanco F.C."/>
            <person name="Sasiain M.C."/>
            <person name="De La Barrera S."/>
            <person name="Ritacco V."/>
            <person name="Bigi F."/>
            <person name="Soria M.A."/>
        </authorList>
    </citation>
    <scope>NUCLEOTIDE SEQUENCE [LARGE SCALE GENOMIC DNA]</scope>
    <source>
        <strain evidence="5 10">6548</strain>
    </source>
</reference>
<dbReference type="PANTHER" id="PTHR19288:SF95">
    <property type="entry name" value="D-GLYCEROL 3-PHOSPHATE PHOSPHATASE"/>
    <property type="match status" value="1"/>
</dbReference>
<evidence type="ECO:0000313" key="7">
    <source>
        <dbReference type="EMBL" id="VCU49950.1"/>
    </source>
</evidence>
<dbReference type="Pfam" id="PF13242">
    <property type="entry name" value="Hydrolase_like"/>
    <property type="match status" value="1"/>
</dbReference>
<dbReference type="EMBL" id="LR027516">
    <property type="protein sequence ID" value="VCU49950.1"/>
    <property type="molecule type" value="Genomic_DNA"/>
</dbReference>
<dbReference type="AlphaFoldDB" id="A0A045JTA5"/>
<dbReference type="PANTHER" id="PTHR19288">
    <property type="entry name" value="4-NITROPHENYLPHOSPHATASE-RELATED"/>
    <property type="match status" value="1"/>
</dbReference>
<dbReference type="SUPFAM" id="SSF56784">
    <property type="entry name" value="HAD-like"/>
    <property type="match status" value="1"/>
</dbReference>
<dbReference type="GO" id="GO:0016791">
    <property type="term" value="F:phosphatase activity"/>
    <property type="evidence" value="ECO:0007669"/>
    <property type="project" value="TreeGrafter"/>
</dbReference>
<dbReference type="RefSeq" id="WP_003408380.1">
    <property type="nucleotide sequence ID" value="NZ_AP017901.1"/>
</dbReference>
<evidence type="ECO:0000313" key="8">
    <source>
        <dbReference type="Proteomes" id="UP000048948"/>
    </source>
</evidence>
<evidence type="ECO:0000313" key="3">
    <source>
        <dbReference type="EMBL" id="CLW15821.1"/>
    </source>
</evidence>
<name>A0A045JTA5_MYCTX</name>
<evidence type="ECO:0000313" key="5">
    <source>
        <dbReference type="EMBL" id="OMH59603.1"/>
    </source>
</evidence>
<evidence type="ECO:0000313" key="10">
    <source>
        <dbReference type="Proteomes" id="UP000189452"/>
    </source>
</evidence>
<dbReference type="Gene3D" id="3.40.50.1000">
    <property type="entry name" value="HAD superfamily/HAD-like"/>
    <property type="match status" value="2"/>
</dbReference>
<dbReference type="EC" id="3.-.-.-" evidence="5"/>
<sequence length="353" mass="37011">MKSIAQEHDCLLIDLDGTVFCGRQPTGGAVQSLSQVRSRKLFVTNNASRSADEVAAHLCELGFTATGEDVVTSAQSAAHLLAGQLAPGARVLIVGTEALANEVAAVGLRPVRRFEDRPDAVVQGLSMTTGWSDLAEAALAIRAGALWVAANVDPTLPTERGLLPGNGSMVAALRTATGMDPRVAGKPAPALMTEAVARGDFRAALVVGDRLDTDIEGANAAGLPSLMVLTGVNSAWDAVYAEPVRRPTYIGHDLRSLHQDSKLLAVAPQPGWQIDVGGGAVTVCANGDVDDLEFIDDGLSIVRAVASAVWEARAADLHQRPLRIEAGDERARAALQRWSLMRSDHPVTSVGTQ</sequence>
<dbReference type="Proteomes" id="UP000189452">
    <property type="component" value="Chromosome"/>
</dbReference>
<protein>
    <submittedName>
        <fullName evidence="4">HAD-IIA family hydrolase</fullName>
    </submittedName>
    <submittedName>
        <fullName evidence="5">Hydrolase YutF</fullName>
        <ecNumber evidence="5">3.-.-.-</ecNumber>
    </submittedName>
    <submittedName>
        <fullName evidence="2">Phosphatase</fullName>
    </submittedName>
</protein>
<dbReference type="EMBL" id="QTBD01000109">
    <property type="protein sequence ID" value="REQ54025.1"/>
    <property type="molecule type" value="Genomic_DNA"/>
</dbReference>
<feature type="domain" description="GCN5-related N-acetyltransferase-like" evidence="1">
    <location>
        <begin position="269"/>
        <end position="340"/>
    </location>
</feature>
<proteinExistence type="predicted"/>
<evidence type="ECO:0000313" key="2">
    <source>
        <dbReference type="EMBL" id="CKR55317.1"/>
    </source>
</evidence>
<dbReference type="Gene3D" id="3.30.300.290">
    <property type="match status" value="1"/>
</dbReference>
<dbReference type="OMA" id="PPMHRET"/>
<dbReference type="InterPro" id="IPR036412">
    <property type="entry name" value="HAD-like_sf"/>
</dbReference>
<evidence type="ECO:0000313" key="4">
    <source>
        <dbReference type="EMBL" id="MBP0682308.1"/>
    </source>
</evidence>
<dbReference type="InterPro" id="IPR023214">
    <property type="entry name" value="HAD_sf"/>
</dbReference>
<dbReference type="Pfam" id="PF18407">
    <property type="entry name" value="GNAT_like"/>
    <property type="match status" value="1"/>
</dbReference>
<dbReference type="Pfam" id="PF13344">
    <property type="entry name" value="Hydrolase_6"/>
    <property type="match status" value="1"/>
</dbReference>
<evidence type="ECO:0000313" key="11">
    <source>
        <dbReference type="Proteomes" id="UP000256381"/>
    </source>
</evidence>
<dbReference type="GeneID" id="45425661"/>
<reference evidence="5 10" key="3">
    <citation type="submission" date="2016-04" db="EMBL/GenBank/DDBJ databases">
        <authorList>
            <person name="Bigi M."/>
            <person name="Bigi F."/>
            <person name="Soria M.A."/>
        </authorList>
    </citation>
    <scope>NUCLEOTIDE SEQUENCE [LARGE SCALE GENOMIC DNA]</scope>
    <source>
        <strain evidence="5 10">6548</strain>
    </source>
</reference>
<dbReference type="Proteomes" id="UP000300237">
    <property type="component" value="Chromosome"/>
</dbReference>
<dbReference type="SMR" id="A0A045JTA5"/>
<gene>
    <name evidence="5" type="primary">yutF</name>
    <name evidence="2" type="synonym">nagD</name>
    <name evidence="3" type="synonym">nagD_2</name>
    <name evidence="5" type="ORF">A4S10_01773</name>
    <name evidence="7" type="ORF">DKC2_1785</name>
    <name evidence="6" type="ORF">DSJ38_07260</name>
    <name evidence="2" type="ORF">ERS027646_00008</name>
    <name evidence="3" type="ORF">ERS094118_02016</name>
    <name evidence="4" type="ORF">J8J21_04055</name>
</gene>
<evidence type="ECO:0000313" key="6">
    <source>
        <dbReference type="EMBL" id="REQ54025.1"/>
    </source>
</evidence>
<reference evidence="2 8" key="2">
    <citation type="submission" date="2015-03" db="EMBL/GenBank/DDBJ databases">
        <authorList>
            <consortium name="Pathogen Informatics"/>
        </authorList>
    </citation>
    <scope>NUCLEOTIDE SEQUENCE [LARGE SCALE GENOMIC DNA]</scope>
    <source>
        <strain evidence="2 8">Bir 172</strain>
    </source>
</reference>
<dbReference type="EMBL" id="CNGE01000001">
    <property type="protein sequence ID" value="CKR55317.1"/>
    <property type="molecule type" value="Genomic_DNA"/>
</dbReference>
<dbReference type="Proteomes" id="UP000671119">
    <property type="component" value="Unassembled WGS sequence"/>
</dbReference>
<reference evidence="6 11" key="4">
    <citation type="journal article" date="2017" name="N. Engl. J. Med.">
        <title>Transmission of Extensively Drug-Resistant Tuberculosis in South Africa.</title>
        <authorList>
            <person name="Shah N.S."/>
            <person name="Auld S.C."/>
            <person name="Brust J.C."/>
            <person name="Mathema B."/>
            <person name="Ismail N."/>
            <person name="Moodley P."/>
            <person name="Mlisana K."/>
            <person name="Allana S."/>
            <person name="Campbell A."/>
            <person name="Mthiyane T."/>
            <person name="Morris N."/>
            <person name="Mpangase P."/>
            <person name="van der Meulen H."/>
            <person name="Omar S.V."/>
            <person name="Brown T.S."/>
            <person name="Narechania A."/>
            <person name="Shaskina E."/>
            <person name="Kapwata T."/>
            <person name="Kreiswirth B."/>
            <person name="Gandhi N.R."/>
        </authorList>
    </citation>
    <scope>NUCLEOTIDE SEQUENCE [LARGE SCALE GENOMIC DNA]</scope>
    <source>
        <strain evidence="6 11">32301_S10</strain>
    </source>
</reference>
<dbReference type="GO" id="GO:0005737">
    <property type="term" value="C:cytoplasm"/>
    <property type="evidence" value="ECO:0007669"/>
    <property type="project" value="TreeGrafter"/>
</dbReference>
<dbReference type="Proteomes" id="UP000256381">
    <property type="component" value="Unassembled WGS sequence"/>
</dbReference>
<dbReference type="EMBL" id="JAGIZI010000004">
    <property type="protein sequence ID" value="MBP0682308.1"/>
    <property type="molecule type" value="Genomic_DNA"/>
</dbReference>
<accession>A0A045JTA5</accession>
<evidence type="ECO:0000313" key="9">
    <source>
        <dbReference type="Proteomes" id="UP000050139"/>
    </source>
</evidence>
<reference evidence="6" key="6">
    <citation type="submission" date="2018-07" db="EMBL/GenBank/DDBJ databases">
        <authorList>
            <person name="Shah S."/>
            <person name="Brown T."/>
            <person name="Auld S."/>
            <person name="Bratton K."/>
            <person name="Narechania A."/>
            <person name="Mathema B."/>
            <person name="Gandhi N."/>
        </authorList>
    </citation>
    <scope>NUCLEOTIDE SEQUENCE</scope>
    <source>
        <strain evidence="6">32301_S10</strain>
    </source>
</reference>
<organism evidence="5 10">
    <name type="scientific">Mycobacterium tuberculosis</name>
    <dbReference type="NCBI Taxonomy" id="1773"/>
    <lineage>
        <taxon>Bacteria</taxon>
        <taxon>Bacillati</taxon>
        <taxon>Actinomycetota</taxon>
        <taxon>Actinomycetes</taxon>
        <taxon>Mycobacteriales</taxon>
        <taxon>Mycobacteriaceae</taxon>
        <taxon>Mycobacterium</taxon>
        <taxon>Mycobacterium tuberculosis complex</taxon>
    </lineage>
</organism>
<dbReference type="EMBL" id="LWDQ01000001">
    <property type="protein sequence ID" value="OMH59603.1"/>
    <property type="molecule type" value="Genomic_DNA"/>
</dbReference>
<evidence type="ECO:0000259" key="1">
    <source>
        <dbReference type="Pfam" id="PF18407"/>
    </source>
</evidence>
<dbReference type="NCBIfam" id="TIGR01460">
    <property type="entry name" value="HAD-SF-IIA"/>
    <property type="match status" value="1"/>
</dbReference>
<dbReference type="InterPro" id="IPR041065">
    <property type="entry name" value="GNAT-like"/>
</dbReference>